<sequence length="103" mass="11652">MRALGKPCSSSYQCWRAEPVDDQGIPLSLTGKFFPMNPGNFLTDIGFVFLQYTRTVSALGYGRLMKRLEVGQAFNRGGRCRCKFGACQYFVWQSKTTLACEEF</sequence>
<organism evidence="3">
    <name type="scientific">Anisakis simplex</name>
    <name type="common">Herring worm</name>
    <dbReference type="NCBI Taxonomy" id="6269"/>
    <lineage>
        <taxon>Eukaryota</taxon>
        <taxon>Metazoa</taxon>
        <taxon>Ecdysozoa</taxon>
        <taxon>Nematoda</taxon>
        <taxon>Chromadorea</taxon>
        <taxon>Rhabditida</taxon>
        <taxon>Spirurina</taxon>
        <taxon>Ascaridomorpha</taxon>
        <taxon>Ascaridoidea</taxon>
        <taxon>Anisakidae</taxon>
        <taxon>Anisakis</taxon>
        <taxon>Anisakis simplex complex</taxon>
    </lineage>
</organism>
<gene>
    <name evidence="1" type="ORF">ASIM_LOCUS18960</name>
</gene>
<dbReference type="WBParaSite" id="ASIM_0001957001-mRNA-1">
    <property type="protein sequence ID" value="ASIM_0001957001-mRNA-1"/>
    <property type="gene ID" value="ASIM_0001957001"/>
</dbReference>
<proteinExistence type="predicted"/>
<keyword evidence="2" id="KW-1185">Reference proteome</keyword>
<dbReference type="OrthoDB" id="5821577at2759"/>
<dbReference type="Proteomes" id="UP000267096">
    <property type="component" value="Unassembled WGS sequence"/>
</dbReference>
<protein>
    <submittedName>
        <fullName evidence="1 3">Uncharacterized protein</fullName>
    </submittedName>
</protein>
<evidence type="ECO:0000313" key="1">
    <source>
        <dbReference type="EMBL" id="VDK66853.1"/>
    </source>
</evidence>
<accession>A0A0M3KF11</accession>
<dbReference type="EMBL" id="UYRR01036366">
    <property type="protein sequence ID" value="VDK66853.1"/>
    <property type="molecule type" value="Genomic_DNA"/>
</dbReference>
<dbReference type="AlphaFoldDB" id="A0A0M3KF11"/>
<reference evidence="3" key="1">
    <citation type="submission" date="2017-02" db="UniProtKB">
        <authorList>
            <consortium name="WormBaseParasite"/>
        </authorList>
    </citation>
    <scope>IDENTIFICATION</scope>
</reference>
<evidence type="ECO:0000313" key="3">
    <source>
        <dbReference type="WBParaSite" id="ASIM_0001957001-mRNA-1"/>
    </source>
</evidence>
<reference evidence="1 2" key="2">
    <citation type="submission" date="2018-11" db="EMBL/GenBank/DDBJ databases">
        <authorList>
            <consortium name="Pathogen Informatics"/>
        </authorList>
    </citation>
    <scope>NUCLEOTIDE SEQUENCE [LARGE SCALE GENOMIC DNA]</scope>
</reference>
<evidence type="ECO:0000313" key="2">
    <source>
        <dbReference type="Proteomes" id="UP000267096"/>
    </source>
</evidence>
<name>A0A0M3KF11_ANISI</name>